<dbReference type="Proteomes" id="UP001155241">
    <property type="component" value="Unassembled WGS sequence"/>
</dbReference>
<dbReference type="EMBL" id="JAMXLR010000092">
    <property type="protein sequence ID" value="MCO6047891.1"/>
    <property type="molecule type" value="Genomic_DNA"/>
</dbReference>
<gene>
    <name evidence="1" type="ORF">NG895_28640</name>
</gene>
<proteinExistence type="predicted"/>
<protein>
    <recommendedName>
        <fullName evidence="3">Cell division protein FtsQ</fullName>
    </recommendedName>
</protein>
<accession>A0A9X2JJH7</accession>
<dbReference type="RefSeq" id="WP_252855997.1">
    <property type="nucleotide sequence ID" value="NZ_JAMXLR010000092.1"/>
</dbReference>
<reference evidence="1" key="1">
    <citation type="submission" date="2022-06" db="EMBL/GenBank/DDBJ databases">
        <title>Aeoliella straminimaris, a novel planctomycete from sediments.</title>
        <authorList>
            <person name="Vitorino I.R."/>
            <person name="Lage O.M."/>
        </authorList>
    </citation>
    <scope>NUCLEOTIDE SEQUENCE</scope>
    <source>
        <strain evidence="1">ICT_H6.2</strain>
    </source>
</reference>
<keyword evidence="2" id="KW-1185">Reference proteome</keyword>
<name>A0A9X2JJH7_9BACT</name>
<evidence type="ECO:0000313" key="2">
    <source>
        <dbReference type="Proteomes" id="UP001155241"/>
    </source>
</evidence>
<sequence>MATSDDANPSPRRIPPIRLRMIVTAIVLVAVGVVARKAWESMHANLLASPRYKLSAATLHISPETPPWIRTDVKAEVLRDSGLTDSLSLLESPEVIQQRLVDTFELHPWIRKVDSVVLARPGEIEMTVAYRQPVAVAEVSAAGQTDLLPIDAEAVRLPDGHLTEVEKSYLPRISDIHQRPLEGDTWGDARVLGAARLAARLGPVWEKFSLLDIVPSGHPEVLRSNRYYVYDIRSNYGTVIHWGAAPGFAPPGESPFEEKLARLTNWIDQNGSLDSINSPQSIDVRDSLYVEKRIAKQPESEDLVR</sequence>
<evidence type="ECO:0008006" key="3">
    <source>
        <dbReference type="Google" id="ProtNLM"/>
    </source>
</evidence>
<comment type="caution">
    <text evidence="1">The sequence shown here is derived from an EMBL/GenBank/DDBJ whole genome shotgun (WGS) entry which is preliminary data.</text>
</comment>
<organism evidence="1 2">
    <name type="scientific">Aeoliella straminimaris</name>
    <dbReference type="NCBI Taxonomy" id="2954799"/>
    <lineage>
        <taxon>Bacteria</taxon>
        <taxon>Pseudomonadati</taxon>
        <taxon>Planctomycetota</taxon>
        <taxon>Planctomycetia</taxon>
        <taxon>Pirellulales</taxon>
        <taxon>Lacipirellulaceae</taxon>
        <taxon>Aeoliella</taxon>
    </lineage>
</organism>
<evidence type="ECO:0000313" key="1">
    <source>
        <dbReference type="EMBL" id="MCO6047891.1"/>
    </source>
</evidence>
<dbReference type="AlphaFoldDB" id="A0A9X2JJH7"/>